<gene>
    <name evidence="3" type="ORF">NTGZN8_130021</name>
</gene>
<evidence type="ECO:0000256" key="2">
    <source>
        <dbReference type="SAM" id="Phobius"/>
    </source>
</evidence>
<comment type="caution">
    <text evidence="3">The sequence shown here is derived from an EMBL/GenBank/DDBJ whole genome shotgun (WGS) entry which is preliminary data.</text>
</comment>
<evidence type="ECO:0000313" key="3">
    <source>
        <dbReference type="EMBL" id="CAE6691922.1"/>
    </source>
</evidence>
<protein>
    <submittedName>
        <fullName evidence="3">Uncharacterized protein</fullName>
    </submittedName>
</protein>
<dbReference type="Proteomes" id="UP000675882">
    <property type="component" value="Unassembled WGS sequence"/>
</dbReference>
<dbReference type="AlphaFoldDB" id="A0A916FA79"/>
<feature type="region of interest" description="Disordered" evidence="1">
    <location>
        <begin position="77"/>
        <end position="110"/>
    </location>
</feature>
<sequence>MQFDIIPIWKKSETAFASSCQKLPAAVQIFSRRRQGRKACSPRKEEPGLLHAVVFGIIFQFSLIILAARVAVMNINTTANNQATPPDDLGRKDISGQEEAAAGPEADSAPTADAVRAKLMAAGISEQDVADAITWARTQKE</sequence>
<evidence type="ECO:0000313" key="4">
    <source>
        <dbReference type="Proteomes" id="UP000675882"/>
    </source>
</evidence>
<proteinExistence type="predicted"/>
<organism evidence="3 4">
    <name type="scientific">Candidatus Nitrotoga fabula</name>
    <dbReference type="NCBI Taxonomy" id="2182327"/>
    <lineage>
        <taxon>Bacteria</taxon>
        <taxon>Pseudomonadati</taxon>
        <taxon>Pseudomonadota</taxon>
        <taxon>Betaproteobacteria</taxon>
        <taxon>Nitrosomonadales</taxon>
        <taxon>Gallionellaceae</taxon>
        <taxon>Candidatus Nitrotoga</taxon>
    </lineage>
</organism>
<dbReference type="EMBL" id="CAJNBL010000005">
    <property type="protein sequence ID" value="CAE6691922.1"/>
    <property type="molecule type" value="Genomic_DNA"/>
</dbReference>
<name>A0A916FA79_9PROT</name>
<keyword evidence="2" id="KW-1133">Transmembrane helix</keyword>
<feature type="transmembrane region" description="Helical" evidence="2">
    <location>
        <begin position="49"/>
        <end position="72"/>
    </location>
</feature>
<keyword evidence="4" id="KW-1185">Reference proteome</keyword>
<reference evidence="3" key="1">
    <citation type="submission" date="2021-02" db="EMBL/GenBank/DDBJ databases">
        <authorList>
            <person name="Han P."/>
        </authorList>
    </citation>
    <scope>NUCLEOTIDE SEQUENCE</scope>
    <source>
        <strain evidence="3">Candidatus Nitrotoga sp. ZN8</strain>
    </source>
</reference>
<keyword evidence="2" id="KW-0812">Transmembrane</keyword>
<evidence type="ECO:0000256" key="1">
    <source>
        <dbReference type="SAM" id="MobiDB-lite"/>
    </source>
</evidence>
<keyword evidence="2" id="KW-0472">Membrane</keyword>
<accession>A0A916FA79</accession>